<feature type="binding site" evidence="9">
    <location>
        <begin position="139"/>
        <end position="140"/>
    </location>
    <ligand>
        <name>ATP</name>
        <dbReference type="ChEBI" id="CHEBI:30616"/>
    </ligand>
</feature>
<feature type="active site" description="Proton acceptor" evidence="8">
    <location>
        <position position="135"/>
    </location>
</feature>
<dbReference type="CDD" id="cd14007">
    <property type="entry name" value="STKc_Aurora"/>
    <property type="match status" value="1"/>
</dbReference>
<dbReference type="InterPro" id="IPR008271">
    <property type="entry name" value="Ser/Thr_kinase_AS"/>
</dbReference>
<dbReference type="Pfam" id="PF00069">
    <property type="entry name" value="Pkinase"/>
    <property type="match status" value="2"/>
</dbReference>
<dbReference type="SMR" id="A0A1D6L5X8"/>
<accession>A0A1D6L5X8</accession>
<feature type="binding site" evidence="9">
    <location>
        <position position="22"/>
    </location>
    <ligand>
        <name>ATP</name>
        <dbReference type="ChEBI" id="CHEBI:30616"/>
    </ligand>
</feature>
<evidence type="ECO:0000256" key="4">
    <source>
        <dbReference type="ARBA" id="ARBA00022777"/>
    </source>
</evidence>
<keyword evidence="5 9" id="KW-0067">ATP-binding</keyword>
<dbReference type="SUPFAM" id="SSF56112">
    <property type="entry name" value="Protein kinase-like (PK-like)"/>
    <property type="match status" value="2"/>
</dbReference>
<dbReference type="InterPro" id="IPR000719">
    <property type="entry name" value="Prot_kinase_dom"/>
</dbReference>
<evidence type="ECO:0000256" key="8">
    <source>
        <dbReference type="PIRSR" id="PIRSR630616-1"/>
    </source>
</evidence>
<dbReference type="FunFam" id="3.30.200.20:FF:000042">
    <property type="entry name" value="Aurora kinase A"/>
    <property type="match status" value="2"/>
</dbReference>
<evidence type="ECO:0000256" key="6">
    <source>
        <dbReference type="ARBA" id="ARBA00047899"/>
    </source>
</evidence>
<evidence type="ECO:0000256" key="12">
    <source>
        <dbReference type="RuleBase" id="RU367134"/>
    </source>
</evidence>
<evidence type="ECO:0000256" key="7">
    <source>
        <dbReference type="ARBA" id="ARBA00048679"/>
    </source>
</evidence>
<dbReference type="ExpressionAtlas" id="A0A1D6L5X8">
    <property type="expression patterns" value="baseline and differential"/>
</dbReference>
<dbReference type="STRING" id="4577.A0A1D6L5X8"/>
<dbReference type="PROSITE" id="PS00107">
    <property type="entry name" value="PROTEIN_KINASE_ATP"/>
    <property type="match status" value="1"/>
</dbReference>
<dbReference type="AlphaFoldDB" id="A0A1D6L5X8"/>
<evidence type="ECO:0000256" key="3">
    <source>
        <dbReference type="ARBA" id="ARBA00022741"/>
    </source>
</evidence>
<feature type="cross-link" description="Glycyl lysine isopeptide (Lys-Gly) (interchain with G-Cter in SUMO2)" evidence="10">
    <location>
        <position position="137"/>
    </location>
</feature>
<keyword evidence="2 12" id="KW-0808">Transferase</keyword>
<dbReference type="Gene3D" id="3.30.200.20">
    <property type="entry name" value="Phosphorylase Kinase, domain 1"/>
    <property type="match status" value="1"/>
</dbReference>
<gene>
    <name evidence="13" type="ORF">ZEAMMB73_Zm00001d034166</name>
</gene>
<feature type="binding site" evidence="11">
    <location>
        <position position="414"/>
    </location>
    <ligand>
        <name>ATP</name>
        <dbReference type="ChEBI" id="CHEBI:30616"/>
    </ligand>
</feature>
<dbReference type="SMART" id="SM00220">
    <property type="entry name" value="S_TKc"/>
    <property type="match status" value="1"/>
</dbReference>
<evidence type="ECO:0000256" key="9">
    <source>
        <dbReference type="PIRSR" id="PIRSR630616-2"/>
    </source>
</evidence>
<feature type="binding site" evidence="9">
    <location>
        <position position="153"/>
    </location>
    <ligand>
        <name>ATP</name>
        <dbReference type="ChEBI" id="CHEBI:30616"/>
    </ligand>
</feature>
<dbReference type="Gene3D" id="1.10.510.10">
    <property type="entry name" value="Transferase(Phosphotransferase) domain 1"/>
    <property type="match status" value="1"/>
</dbReference>
<dbReference type="InterPro" id="IPR011009">
    <property type="entry name" value="Kinase-like_dom_sf"/>
</dbReference>
<comment type="catalytic activity">
    <reaction evidence="6 12">
        <text>L-threonyl-[protein] + ATP = O-phospho-L-threonyl-[protein] + ADP + H(+)</text>
        <dbReference type="Rhea" id="RHEA:46608"/>
        <dbReference type="Rhea" id="RHEA-COMP:11060"/>
        <dbReference type="Rhea" id="RHEA-COMP:11605"/>
        <dbReference type="ChEBI" id="CHEBI:15378"/>
        <dbReference type="ChEBI" id="CHEBI:30013"/>
        <dbReference type="ChEBI" id="CHEBI:30616"/>
        <dbReference type="ChEBI" id="CHEBI:61977"/>
        <dbReference type="ChEBI" id="CHEBI:456216"/>
        <dbReference type="EC" id="2.7.11.1"/>
    </reaction>
</comment>
<evidence type="ECO:0000256" key="1">
    <source>
        <dbReference type="ARBA" id="ARBA00022527"/>
    </source>
</evidence>
<dbReference type="InParanoid" id="A0A1D6L5X8"/>
<dbReference type="PROSITE" id="PS00108">
    <property type="entry name" value="PROTEIN_KINASE_ST"/>
    <property type="match status" value="1"/>
</dbReference>
<protein>
    <recommendedName>
        <fullName evidence="12">Aurora kinase</fullName>
        <ecNumber evidence="12">2.7.11.1</ecNumber>
    </recommendedName>
</protein>
<comment type="similarity">
    <text evidence="12">Belongs to the protein kinase superfamily. Ser/Thr protein kinase family. Aurora subfamily.</text>
</comment>
<feature type="binding site" evidence="9">
    <location>
        <begin position="90"/>
        <end position="92"/>
    </location>
    <ligand>
        <name>ATP</name>
        <dbReference type="ChEBI" id="CHEBI:30616"/>
    </ligand>
</feature>
<evidence type="ECO:0000313" key="13">
    <source>
        <dbReference type="EMBL" id="ONM09731.1"/>
    </source>
</evidence>
<dbReference type="FunFam" id="1.10.510.10:FF:000235">
    <property type="entry name" value="Serine/threonine-protein kinase ark1"/>
    <property type="match status" value="1"/>
</dbReference>
<proteinExistence type="inferred from homology"/>
<dbReference type="PROSITE" id="PS50011">
    <property type="entry name" value="PROTEIN_KINASE_DOM"/>
    <property type="match status" value="2"/>
</dbReference>
<dbReference type="GO" id="GO:0005524">
    <property type="term" value="F:ATP binding"/>
    <property type="evidence" value="ECO:0007669"/>
    <property type="project" value="UniProtKB-UniRule"/>
</dbReference>
<evidence type="ECO:0000256" key="5">
    <source>
        <dbReference type="ARBA" id="ARBA00022840"/>
    </source>
</evidence>
<dbReference type="GO" id="GO:0004674">
    <property type="term" value="F:protein serine/threonine kinase activity"/>
    <property type="evidence" value="ECO:0007669"/>
    <property type="project" value="UniProtKB-KW"/>
</dbReference>
<organism evidence="13">
    <name type="scientific">Zea mays</name>
    <name type="common">Maize</name>
    <dbReference type="NCBI Taxonomy" id="4577"/>
    <lineage>
        <taxon>Eukaryota</taxon>
        <taxon>Viridiplantae</taxon>
        <taxon>Streptophyta</taxon>
        <taxon>Embryophyta</taxon>
        <taxon>Tracheophyta</taxon>
        <taxon>Spermatophyta</taxon>
        <taxon>Magnoliopsida</taxon>
        <taxon>Liliopsida</taxon>
        <taxon>Poales</taxon>
        <taxon>Poaceae</taxon>
        <taxon>PACMAD clade</taxon>
        <taxon>Panicoideae</taxon>
        <taxon>Andropogonodae</taxon>
        <taxon>Andropogoneae</taxon>
        <taxon>Tripsacinae</taxon>
        <taxon>Zea</taxon>
    </lineage>
</organism>
<dbReference type="InterPro" id="IPR017441">
    <property type="entry name" value="Protein_kinase_ATP_BS"/>
</dbReference>
<dbReference type="InterPro" id="IPR030616">
    <property type="entry name" value="Aur-like"/>
</dbReference>
<evidence type="ECO:0000256" key="10">
    <source>
        <dbReference type="PIRSR" id="PIRSR630616-3"/>
    </source>
</evidence>
<reference evidence="13" key="1">
    <citation type="submission" date="2015-12" db="EMBL/GenBank/DDBJ databases">
        <title>Update maize B73 reference genome by single molecule sequencing technologies.</title>
        <authorList>
            <consortium name="Maize Genome Sequencing Project"/>
            <person name="Ware D."/>
        </authorList>
    </citation>
    <scope>NUCLEOTIDE SEQUENCE [LARGE SCALE GENOMIC DNA]</scope>
    <source>
        <tissue evidence="13">Seedling</tissue>
    </source>
</reference>
<sequence>MPTSEVWSLSDFEISKYIAEGRFGKVYLAREKQSGYVVALKVIFKAKLKKHRFHAHLRREIEIQQSLDHPNVLRLFTWFHDEERVVLVLEYAARGELYKVLRAAGRFTERTSATYVASLAGALAYCHKKQVIHRDIKPENLLIDIEGRLKIADFGWAARSNAKRHTLCGTIDYLAPEMVEKKAHDHAVDNWTLGILCYEFLYGSPPFEADEQDDTLRRIVRVDLAFPSSPCVSSEAKDLISKLLVKDSSKRLCLEDIMKHPWIKKNADPSGSCIKQKDVTRSKDAAAVYCTMSCSYIVSVILDKYRSTDLPRMFLNGSGPLQKPYNTRPPFSISNCKPVLLFRLLDATRRRLLQLAPRSSPHHLPLPPTMSTSEVWSLSDFEISKYIGEGRFGKVYLAREKQSGYVVALKVIFKAKLQKYHFHAHLRREIEIQQSLDHPNVLRLFTWFHDEERVVLVLEYAARGELYKVLRAAGRFTERTSATVKNPPVFLLLHFYFPVVPTAGLPFLLLLLT</sequence>
<name>A0A1D6L5X8_MAIZE</name>
<evidence type="ECO:0000256" key="2">
    <source>
        <dbReference type="ARBA" id="ARBA00022679"/>
    </source>
</evidence>
<keyword evidence="4 12" id="KW-0418">Kinase</keyword>
<keyword evidence="1 12" id="KW-0723">Serine/threonine-protein kinase</keyword>
<dbReference type="PANTHER" id="PTHR24350">
    <property type="entry name" value="SERINE/THREONINE-PROTEIN KINASE IAL-RELATED"/>
    <property type="match status" value="1"/>
</dbReference>
<dbReference type="FunCoup" id="A0A1D6L5X8">
    <property type="interactions" value="439"/>
</dbReference>
<keyword evidence="3 9" id="KW-0547">Nucleotide-binding</keyword>
<evidence type="ECO:0000256" key="11">
    <source>
        <dbReference type="PROSITE-ProRule" id="PRU10141"/>
    </source>
</evidence>
<feature type="binding site" evidence="9">
    <location>
        <position position="41"/>
    </location>
    <ligand>
        <name>ATP</name>
        <dbReference type="ChEBI" id="CHEBI:30616"/>
    </ligand>
</feature>
<dbReference type="EC" id="2.7.11.1" evidence="12"/>
<dbReference type="IntAct" id="A0A1D6L5X8">
    <property type="interactions" value="5"/>
</dbReference>
<comment type="catalytic activity">
    <reaction evidence="7 12">
        <text>L-seryl-[protein] + ATP = O-phospho-L-seryl-[protein] + ADP + H(+)</text>
        <dbReference type="Rhea" id="RHEA:17989"/>
        <dbReference type="Rhea" id="RHEA-COMP:9863"/>
        <dbReference type="Rhea" id="RHEA-COMP:11604"/>
        <dbReference type="ChEBI" id="CHEBI:15378"/>
        <dbReference type="ChEBI" id="CHEBI:29999"/>
        <dbReference type="ChEBI" id="CHEBI:30616"/>
        <dbReference type="ChEBI" id="CHEBI:83421"/>
        <dbReference type="ChEBI" id="CHEBI:456216"/>
        <dbReference type="EC" id="2.7.11.1"/>
    </reaction>
</comment>
<dbReference type="EMBL" id="CM007647">
    <property type="protein sequence ID" value="ONM09731.1"/>
    <property type="molecule type" value="Genomic_DNA"/>
</dbReference>